<dbReference type="PANTHER" id="PTHR22576:SF37">
    <property type="entry name" value="MUCOSA-ASSOCIATED LYMPHOID TISSUE LYMPHOMA TRANSLOCATION PROTEIN 1"/>
    <property type="match status" value="1"/>
</dbReference>
<dbReference type="InterPro" id="IPR003593">
    <property type="entry name" value="AAA+_ATPase"/>
</dbReference>
<dbReference type="SUPFAM" id="SSF52540">
    <property type="entry name" value="P-loop containing nucleoside triphosphate hydrolases"/>
    <property type="match status" value="1"/>
</dbReference>
<dbReference type="InterPro" id="IPR027417">
    <property type="entry name" value="P-loop_NTPase"/>
</dbReference>
<feature type="domain" description="AAA+ ATPase" evidence="1">
    <location>
        <begin position="493"/>
        <end position="623"/>
    </location>
</feature>
<evidence type="ECO:0000313" key="3">
    <source>
        <dbReference type="Proteomes" id="UP000466345"/>
    </source>
</evidence>
<evidence type="ECO:0000313" key="2">
    <source>
        <dbReference type="EMBL" id="MQY14495.1"/>
    </source>
</evidence>
<dbReference type="Gene3D" id="3.40.50.300">
    <property type="entry name" value="P-loop containing nucleotide triphosphate hydrolases"/>
    <property type="match status" value="1"/>
</dbReference>
<sequence length="856" mass="93688">MAGFRALLIGATDYQDDAIPSLPFVPEDMAKIGKALEERGFDPVDLRRPERGTTAGFVVGTVTKFLNSARPGDLLLVMFSGHGVHFQGDDYLLPEDAHGHVLDRTGIKLDWSDDISTSAAERVVFCIDACREGIQRDFMAASGISRWTKRKIGAAAKRKVAYVYACSPGEVARFVTGKESVQPDDDIGTKPGDSFSLFSRALADTVAATRISTLEQLEQHTQDRIDRMHHAYGKPGVPQQLRVLTDVDKGDFLVFPGPPPTQLPELSMDPTQPITHFQPTQHPMLSKALDASGLRDVSVLMGFALPLSSTKISAILAGQDPVSGEPSYVVVELKDWNQVAPADGIPALCQADGGSEPVLNPVEQVRAYVDYLTAFHETLSQHPDRVSGVVLLPNTTNTTARAVRSVPENERGRAFTADQADDFADYLRRRLVPSPTNRATELLVEPASKPTTQLLKVAAREIIEHEQFILLDAQREAYELVLGALRKADSAGGSEVVVVTGGPGSGKSVIALSLLGELFREGRKVMHATGSQSFTKTLRKLAGHRRRNVQALFKYFNSFMTDKHGQIDVLICDEAHRLRETSVNRWTRSEQRKTNRSQIDELIDAAKVTVFLLDEHQVVRPGEVGTVAAIKAATAARGVSCTMVSLADQFRCGGSEAYLQWVLNLLGLSRGNPGPTRWQPDGKVILRMASTPAEMEAFLKKKKDDNLSARISAGYCWEWTKKPLQDGSLATDVTIGDWAKPWNVPGDKAVNGAPPSALWATDPGGFGQVGCVYTAQGFEYDWSGVILGPDLVWRTDKWVLNRDASWDPAFTKTTPDAEVDRLIRNAYKVLLTRGKAGTIVYSTDAETRELLHRLIG</sequence>
<dbReference type="RefSeq" id="WP_153455215.1">
    <property type="nucleotide sequence ID" value="NZ_WEGJ01000021.1"/>
</dbReference>
<dbReference type="InterPro" id="IPR052039">
    <property type="entry name" value="Caspase-related_regulators"/>
</dbReference>
<dbReference type="Proteomes" id="UP000466345">
    <property type="component" value="Unassembled WGS sequence"/>
</dbReference>
<proteinExistence type="predicted"/>
<dbReference type="GO" id="GO:0004197">
    <property type="term" value="F:cysteine-type endopeptidase activity"/>
    <property type="evidence" value="ECO:0007669"/>
    <property type="project" value="InterPro"/>
</dbReference>
<keyword evidence="3" id="KW-1185">Reference proteome</keyword>
<dbReference type="SMART" id="SM00382">
    <property type="entry name" value="AAA"/>
    <property type="match status" value="1"/>
</dbReference>
<comment type="caution">
    <text evidence="2">The sequence shown here is derived from an EMBL/GenBank/DDBJ whole genome shotgun (WGS) entry which is preliminary data.</text>
</comment>
<organism evidence="2 3">
    <name type="scientific">Streptomyces smaragdinus</name>
    <dbReference type="NCBI Taxonomy" id="2585196"/>
    <lineage>
        <taxon>Bacteria</taxon>
        <taxon>Bacillati</taxon>
        <taxon>Actinomycetota</taxon>
        <taxon>Actinomycetes</taxon>
        <taxon>Kitasatosporales</taxon>
        <taxon>Streptomycetaceae</taxon>
        <taxon>Streptomyces</taxon>
    </lineage>
</organism>
<dbReference type="CDD" id="cd00009">
    <property type="entry name" value="AAA"/>
    <property type="match status" value="1"/>
</dbReference>
<dbReference type="PANTHER" id="PTHR22576">
    <property type="entry name" value="MUCOSA ASSOCIATED LYMPHOID TISSUE LYMPHOMA TRANSLOCATION PROTEIN 1/PARACASPASE"/>
    <property type="match status" value="1"/>
</dbReference>
<dbReference type="SUPFAM" id="SSF52129">
    <property type="entry name" value="Caspase-like"/>
    <property type="match status" value="1"/>
</dbReference>
<dbReference type="Pfam" id="PF09848">
    <property type="entry name" value="SLFN-g3_helicase"/>
    <property type="match status" value="1"/>
</dbReference>
<gene>
    <name evidence="2" type="ORF">SRB5_46630</name>
</gene>
<dbReference type="GO" id="GO:0006508">
    <property type="term" value="P:proteolysis"/>
    <property type="evidence" value="ECO:0007669"/>
    <property type="project" value="InterPro"/>
</dbReference>
<protein>
    <recommendedName>
        <fullName evidence="1">AAA+ ATPase domain-containing protein</fullName>
    </recommendedName>
</protein>
<dbReference type="OrthoDB" id="3193269at2"/>
<dbReference type="InterPro" id="IPR029030">
    <property type="entry name" value="Caspase-like_dom_sf"/>
</dbReference>
<accession>A0A7K0CLY4</accession>
<evidence type="ECO:0000259" key="1">
    <source>
        <dbReference type="SMART" id="SM00382"/>
    </source>
</evidence>
<name>A0A7K0CLY4_9ACTN</name>
<dbReference type="Gene3D" id="3.40.50.1460">
    <property type="match status" value="1"/>
</dbReference>
<dbReference type="Pfam" id="PF00656">
    <property type="entry name" value="Peptidase_C14"/>
    <property type="match status" value="1"/>
</dbReference>
<dbReference type="InterPro" id="IPR018647">
    <property type="entry name" value="SLFN_3-like_DNA/RNA_helicase"/>
</dbReference>
<reference evidence="2 3" key="1">
    <citation type="submission" date="2019-10" db="EMBL/GenBank/DDBJ databases">
        <title>Streptomyces smaragdinus sp. nov. and Streptomyces fabii sp. nov., isolated from the gut of fungus growing-termite Macrotermes natalensis.</title>
        <authorList>
            <person name="Schwitalla J."/>
            <person name="Benndorf R."/>
            <person name="Martin K."/>
            <person name="De Beer W."/>
            <person name="Kaster A.-K."/>
            <person name="Vollmers J."/>
            <person name="Poulsen M."/>
            <person name="Beemelmanns C."/>
        </authorList>
    </citation>
    <scope>NUCLEOTIDE SEQUENCE [LARGE SCALE GENOMIC DNA]</scope>
    <source>
        <strain evidence="2 3">RB5</strain>
    </source>
</reference>
<dbReference type="EMBL" id="WEGJ01000021">
    <property type="protein sequence ID" value="MQY14495.1"/>
    <property type="molecule type" value="Genomic_DNA"/>
</dbReference>
<dbReference type="AlphaFoldDB" id="A0A7K0CLY4"/>
<dbReference type="InterPro" id="IPR011600">
    <property type="entry name" value="Pept_C14_caspase"/>
</dbReference>